<accession>A0A3R8QWG6</accession>
<dbReference type="EMBL" id="QOCI01000001">
    <property type="protein sequence ID" value="RRR20319.1"/>
    <property type="molecule type" value="Genomic_DNA"/>
</dbReference>
<evidence type="ECO:0000313" key="1">
    <source>
        <dbReference type="EMBL" id="RRR20319.1"/>
    </source>
</evidence>
<dbReference type="SUPFAM" id="SSF54285">
    <property type="entry name" value="MoaD/ThiS"/>
    <property type="match status" value="1"/>
</dbReference>
<dbReference type="InterPro" id="IPR012675">
    <property type="entry name" value="Beta-grasp_dom_sf"/>
</dbReference>
<evidence type="ECO:0000313" key="2">
    <source>
        <dbReference type="Proteomes" id="UP000274327"/>
    </source>
</evidence>
<organism evidence="1 2">
    <name type="scientific">Brachybacterium paraconglomeratum</name>
    <dbReference type="NCBI Taxonomy" id="173362"/>
    <lineage>
        <taxon>Bacteria</taxon>
        <taxon>Bacillati</taxon>
        <taxon>Actinomycetota</taxon>
        <taxon>Actinomycetes</taxon>
        <taxon>Micrococcales</taxon>
        <taxon>Dermabacteraceae</taxon>
        <taxon>Brachybacterium</taxon>
    </lineage>
</organism>
<gene>
    <name evidence="1" type="ORF">DS079_02670</name>
</gene>
<comment type="caution">
    <text evidence="1">The sequence shown here is derived from an EMBL/GenBank/DDBJ whole genome shotgun (WGS) entry which is preliminary data.</text>
</comment>
<dbReference type="InterPro" id="IPR016155">
    <property type="entry name" value="Mopterin_synth/thiamin_S_b"/>
</dbReference>
<sequence length="91" mass="9219">MTDTRATEIAAPEIAVRLFAGAAAEFGADDATVRARTVGELVQALTAGASPEAARVIGRSSLLVDGVACTDHDRALGRGTRVDVLPPFAGG</sequence>
<dbReference type="GeneID" id="78119932"/>
<dbReference type="Pfam" id="PF02597">
    <property type="entry name" value="ThiS"/>
    <property type="match status" value="1"/>
</dbReference>
<dbReference type="RefSeq" id="WP_126984695.1">
    <property type="nucleotide sequence ID" value="NZ_ML133851.1"/>
</dbReference>
<name>A0A3R8QWG6_9MICO</name>
<dbReference type="AlphaFoldDB" id="A0A3R8QWG6"/>
<protein>
    <submittedName>
        <fullName evidence="1">MoaD/ThiS family protein</fullName>
    </submittedName>
</protein>
<dbReference type="Gene3D" id="3.10.20.30">
    <property type="match status" value="1"/>
</dbReference>
<dbReference type="Proteomes" id="UP000274327">
    <property type="component" value="Unassembled WGS sequence"/>
</dbReference>
<keyword evidence="2" id="KW-1185">Reference proteome</keyword>
<dbReference type="InterPro" id="IPR003749">
    <property type="entry name" value="ThiS/MoaD-like"/>
</dbReference>
<reference evidence="1 2" key="1">
    <citation type="submission" date="2018-07" db="EMBL/GenBank/DDBJ databases">
        <title>Brachybacteriurn paraconglorneratum KCTC 9916.</title>
        <authorList>
            <person name="Li Y."/>
        </authorList>
    </citation>
    <scope>NUCLEOTIDE SEQUENCE [LARGE SCALE GENOMIC DNA]</scope>
    <source>
        <strain evidence="1 2">KCTC 9916</strain>
    </source>
</reference>
<proteinExistence type="predicted"/>